<dbReference type="GO" id="GO:1990904">
    <property type="term" value="C:ribonucleoprotein complex"/>
    <property type="evidence" value="ECO:0007669"/>
    <property type="project" value="UniProtKB-KW"/>
</dbReference>
<dbReference type="GO" id="GO:0019843">
    <property type="term" value="F:rRNA binding"/>
    <property type="evidence" value="ECO:0007669"/>
    <property type="project" value="UniProtKB-UniRule"/>
</dbReference>
<comment type="function">
    <text evidence="7">Binds to the 23S rRNA.</text>
</comment>
<sequence>MKLILTQEVQNLGGPGDVVEVKDGYGRNFLVPQGLALQWTRGGEKQIETIRRARAQRAVKELATAQTLKSSIEGLKVKLTARAGGTGRLFGAVTPSDVVEAISSTGGPDVDKRQVVIAEPIRTLGKHEVSVRLHPEVTAKVSFEVVSG</sequence>
<feature type="domain" description="Ribosomal protein L9" evidence="8">
    <location>
        <begin position="13"/>
        <end position="40"/>
    </location>
</feature>
<evidence type="ECO:0000256" key="7">
    <source>
        <dbReference type="HAMAP-Rule" id="MF_00503"/>
    </source>
</evidence>
<dbReference type="InterPro" id="IPR020069">
    <property type="entry name" value="Ribosomal_bL9_C"/>
</dbReference>
<dbReference type="InterPro" id="IPR036791">
    <property type="entry name" value="Ribosomal_bL9_C_sf"/>
</dbReference>
<evidence type="ECO:0000259" key="8">
    <source>
        <dbReference type="PROSITE" id="PS00651"/>
    </source>
</evidence>
<organism evidence="9 10">
    <name type="scientific">Motilibacter rhizosphaerae</name>
    <dbReference type="NCBI Taxonomy" id="598652"/>
    <lineage>
        <taxon>Bacteria</taxon>
        <taxon>Bacillati</taxon>
        <taxon>Actinomycetota</taxon>
        <taxon>Actinomycetes</taxon>
        <taxon>Motilibacterales</taxon>
        <taxon>Motilibacteraceae</taxon>
        <taxon>Motilibacter</taxon>
    </lineage>
</organism>
<dbReference type="InterPro" id="IPR009027">
    <property type="entry name" value="Ribosomal_bL9/RNase_H1_N"/>
</dbReference>
<dbReference type="EMBL" id="SGXD01000001">
    <property type="protein sequence ID" value="RZS91156.1"/>
    <property type="molecule type" value="Genomic_DNA"/>
</dbReference>
<evidence type="ECO:0000313" key="9">
    <source>
        <dbReference type="EMBL" id="RZS91156.1"/>
    </source>
</evidence>
<dbReference type="AlphaFoldDB" id="A0A4Q7NV80"/>
<dbReference type="SUPFAM" id="SSF55653">
    <property type="entry name" value="Ribosomal protein L9 C-domain"/>
    <property type="match status" value="1"/>
</dbReference>
<dbReference type="InterPro" id="IPR036935">
    <property type="entry name" value="Ribosomal_bL9_N_sf"/>
</dbReference>
<evidence type="ECO:0000313" key="10">
    <source>
        <dbReference type="Proteomes" id="UP000293638"/>
    </source>
</evidence>
<dbReference type="PROSITE" id="PS00651">
    <property type="entry name" value="RIBOSOMAL_L9"/>
    <property type="match status" value="1"/>
</dbReference>
<accession>A0A4Q7NV80</accession>
<evidence type="ECO:0000256" key="1">
    <source>
        <dbReference type="ARBA" id="ARBA00010605"/>
    </source>
</evidence>
<dbReference type="OrthoDB" id="9788336at2"/>
<proteinExistence type="inferred from homology"/>
<dbReference type="SUPFAM" id="SSF55658">
    <property type="entry name" value="L9 N-domain-like"/>
    <property type="match status" value="1"/>
</dbReference>
<dbReference type="Pfam" id="PF03948">
    <property type="entry name" value="Ribosomal_L9_C"/>
    <property type="match status" value="1"/>
</dbReference>
<dbReference type="Pfam" id="PF01281">
    <property type="entry name" value="Ribosomal_L9_N"/>
    <property type="match status" value="1"/>
</dbReference>
<evidence type="ECO:0000256" key="3">
    <source>
        <dbReference type="ARBA" id="ARBA00022884"/>
    </source>
</evidence>
<dbReference type="InterPro" id="IPR000244">
    <property type="entry name" value="Ribosomal_bL9"/>
</dbReference>
<evidence type="ECO:0000256" key="6">
    <source>
        <dbReference type="ARBA" id="ARBA00035292"/>
    </source>
</evidence>
<dbReference type="FunFam" id="3.40.5.10:FF:000003">
    <property type="entry name" value="50S ribosomal protein L9"/>
    <property type="match status" value="1"/>
</dbReference>
<dbReference type="InterPro" id="IPR020594">
    <property type="entry name" value="Ribosomal_bL9_bac/chp"/>
</dbReference>
<dbReference type="Gene3D" id="3.40.5.10">
    <property type="entry name" value="Ribosomal protein L9, N-terminal domain"/>
    <property type="match status" value="1"/>
</dbReference>
<evidence type="ECO:0000256" key="2">
    <source>
        <dbReference type="ARBA" id="ARBA00022730"/>
    </source>
</evidence>
<dbReference type="GO" id="GO:0003735">
    <property type="term" value="F:structural constituent of ribosome"/>
    <property type="evidence" value="ECO:0007669"/>
    <property type="project" value="InterPro"/>
</dbReference>
<dbReference type="PANTHER" id="PTHR21368">
    <property type="entry name" value="50S RIBOSOMAL PROTEIN L9"/>
    <property type="match status" value="1"/>
</dbReference>
<gene>
    <name evidence="7" type="primary">rplI</name>
    <name evidence="9" type="ORF">EV189_0390</name>
</gene>
<keyword evidence="3 7" id="KW-0694">RNA-binding</keyword>
<keyword evidence="5 7" id="KW-0687">Ribonucleoprotein</keyword>
<dbReference type="GO" id="GO:0006412">
    <property type="term" value="P:translation"/>
    <property type="evidence" value="ECO:0007669"/>
    <property type="project" value="UniProtKB-UniRule"/>
</dbReference>
<name>A0A4Q7NV80_9ACTN</name>
<dbReference type="Proteomes" id="UP000293638">
    <property type="component" value="Unassembled WGS sequence"/>
</dbReference>
<dbReference type="RefSeq" id="WP_130491260.1">
    <property type="nucleotide sequence ID" value="NZ_SGXD01000001.1"/>
</dbReference>
<evidence type="ECO:0000256" key="4">
    <source>
        <dbReference type="ARBA" id="ARBA00022980"/>
    </source>
</evidence>
<keyword evidence="4 7" id="KW-0689">Ribosomal protein</keyword>
<dbReference type="GO" id="GO:0005840">
    <property type="term" value="C:ribosome"/>
    <property type="evidence" value="ECO:0007669"/>
    <property type="project" value="UniProtKB-KW"/>
</dbReference>
<reference evidence="9 10" key="1">
    <citation type="submission" date="2019-02" db="EMBL/GenBank/DDBJ databases">
        <title>Genomic Encyclopedia of Type Strains, Phase IV (KMG-IV): sequencing the most valuable type-strain genomes for metagenomic binning, comparative biology and taxonomic classification.</title>
        <authorList>
            <person name="Goeker M."/>
        </authorList>
    </citation>
    <scope>NUCLEOTIDE SEQUENCE [LARGE SCALE GENOMIC DNA]</scope>
    <source>
        <strain evidence="9 10">DSM 45622</strain>
    </source>
</reference>
<comment type="similarity">
    <text evidence="1 7">Belongs to the bacterial ribosomal protein bL9 family.</text>
</comment>
<dbReference type="HAMAP" id="MF_00503">
    <property type="entry name" value="Ribosomal_bL9"/>
    <property type="match status" value="1"/>
</dbReference>
<keyword evidence="2 7" id="KW-0699">rRNA-binding</keyword>
<evidence type="ECO:0000256" key="5">
    <source>
        <dbReference type="ARBA" id="ARBA00023274"/>
    </source>
</evidence>
<dbReference type="NCBIfam" id="TIGR00158">
    <property type="entry name" value="L9"/>
    <property type="match status" value="1"/>
</dbReference>
<comment type="caution">
    <text evidence="9">The sequence shown here is derived from an EMBL/GenBank/DDBJ whole genome shotgun (WGS) entry which is preliminary data.</text>
</comment>
<protein>
    <recommendedName>
        <fullName evidence="6 7">Large ribosomal subunit protein bL9</fullName>
    </recommendedName>
</protein>
<dbReference type="InterPro" id="IPR020070">
    <property type="entry name" value="Ribosomal_bL9_N"/>
</dbReference>
<dbReference type="Gene3D" id="3.10.430.100">
    <property type="entry name" value="Ribosomal protein L9, C-terminal domain"/>
    <property type="match status" value="1"/>
</dbReference>
<keyword evidence="10" id="KW-1185">Reference proteome</keyword>